<dbReference type="InterPro" id="IPR045864">
    <property type="entry name" value="aa-tRNA-synth_II/BPL/LPL"/>
</dbReference>
<comment type="caution">
    <text evidence="11">The sequence shown here is derived from an EMBL/GenBank/DDBJ whole genome shotgun (WGS) entry which is preliminary data.</text>
</comment>
<dbReference type="InterPro" id="IPR004364">
    <property type="entry name" value="Aa-tRNA-synt_II"/>
</dbReference>
<gene>
    <name evidence="11" type="ORF">CCMP2556_LOCUS48067</name>
</gene>
<keyword evidence="2" id="KW-0436">Ligase</keyword>
<evidence type="ECO:0000256" key="5">
    <source>
        <dbReference type="ARBA" id="ARBA00023146"/>
    </source>
</evidence>
<evidence type="ECO:0000256" key="6">
    <source>
        <dbReference type="ARBA" id="ARBA00030563"/>
    </source>
</evidence>
<feature type="domain" description="Aminoacyl-transfer RNA synthetases class-II family profile" evidence="10">
    <location>
        <begin position="840"/>
        <end position="1169"/>
    </location>
</feature>
<dbReference type="Gene3D" id="2.40.50.140">
    <property type="entry name" value="Nucleic acid-binding proteins"/>
    <property type="match status" value="1"/>
</dbReference>
<evidence type="ECO:0000256" key="2">
    <source>
        <dbReference type="ARBA" id="ARBA00022598"/>
    </source>
</evidence>
<dbReference type="CDD" id="cd04322">
    <property type="entry name" value="LysRS_N"/>
    <property type="match status" value="1"/>
</dbReference>
<dbReference type="InterPro" id="IPR012340">
    <property type="entry name" value="NA-bd_OB-fold"/>
</dbReference>
<proteinExistence type="inferred from homology"/>
<evidence type="ECO:0000259" key="10">
    <source>
        <dbReference type="PROSITE" id="PS50862"/>
    </source>
</evidence>
<evidence type="ECO:0000313" key="12">
    <source>
        <dbReference type="Proteomes" id="UP001642484"/>
    </source>
</evidence>
<dbReference type="SUPFAM" id="SSF50249">
    <property type="entry name" value="Nucleic acid-binding proteins"/>
    <property type="match status" value="1"/>
</dbReference>
<dbReference type="PROSITE" id="PS50862">
    <property type="entry name" value="AA_TRNA_LIGASE_II"/>
    <property type="match status" value="1"/>
</dbReference>
<dbReference type="HAMAP" id="MF_00252">
    <property type="entry name" value="Lys_tRNA_synth_class2"/>
    <property type="match status" value="1"/>
</dbReference>
<dbReference type="InterPro" id="IPR006195">
    <property type="entry name" value="aa-tRNA-synth_II"/>
</dbReference>
<dbReference type="PANTHER" id="PTHR42918">
    <property type="entry name" value="LYSYL-TRNA SYNTHETASE"/>
    <property type="match status" value="1"/>
</dbReference>
<dbReference type="SUPFAM" id="SSF55681">
    <property type="entry name" value="Class II aaRS and biotin synthetases"/>
    <property type="match status" value="1"/>
</dbReference>
<dbReference type="PANTHER" id="PTHR42918:SF9">
    <property type="entry name" value="LYSINE--TRNA LIGASE"/>
    <property type="match status" value="1"/>
</dbReference>
<keyword evidence="5" id="KW-0030">Aminoacyl-tRNA synthetase</keyword>
<sequence>MPTHSPEELSHKAVDALWRAALDVVKDNFNAAEHLPKKVYEFLLPIAASTCQGMFSTVMMFAGAMPALSNGASVRLWSQKPSPLMLLVLHMAPPQRGKSRLFQAVELLFETADDFVAKLAKKAADELATNLAPPLEGYQPPSEMQVSTKSISLQSFTMTEFFYRCSVEFPQVEIGGKKEKTTSRLWYGQAFNLDECYEFLDNIGTSTSYESSRAQHIALSLLGNGHPAKLISMERGLEGGHTAATRERFLFAVDVSAARHDKVPKDLLETNGDVPAWTWLPLTPLQATIFRWTSLLNNPKHFEGVEKPEDDSEDEGYPAVLPDGVRSRVRYIEEADSRGETVVVRTEWRISGRWLVKDQTEHICAGARRVCEHFEKRPRSVLTIRDEAQKLLLGNQVAQSIRASGKESTPLEALHANAAHMQGMLSASVAILELAGGGGTFDTDGNLEITEDHVQGPLDPATAASSDESDNEPFQPVQVLPHEIVPLKLSDLDPKDIFFQKGLGDNGSMLLSSQDGILKDRELVQKLLLLGRSEIKMSKVVDSYHVVQQVQGKRRKDAINHHAGAEIGTMTAEAGGGIIRGTMTAEAGGGIIGLLVSIHNDFSGARAVITFVSGNLCVTWGSRDVRRTGRSKVLEFPEFDVHSQSSIFVDVGKNINNCVRERLIGTEQYSLWAAEAKKRGKEACHVFPQRPAIVLHSGANDTTRRGDEPAALQYQSAVGQVEVRIAGRVKSLRSSGAKLKFYDLAEGEDRIQVMCSPQMHEGDDFKEVHASIHRGDIIGVRGVVGKSKRGELSVFPREVKLLSPCLHMLPKEYSGLKDQETRYRKRYLDLMVNEDVRKTFRLRSAVTNFIRRYLQERGFLEVETPMMNTIAGGASAKPFITKHNELDMDLYMRIAPELYLKMLVIGGLDRVFEIGRNFRNEGIDLTHNPEFTTCEFYMAYADYEQMMNITEELISSMVLDLTGGYVIQYHPHGPDKDAVEIDFTPPWPRVSMVEEIEKQTGKALPRSFEADSAREVLDDLVKSLKLECPPPRTAPRLLDKLCGHFIEDRIVNPTFITEHPQVMSPLAKWHRSKEGLTERFEMFVMGKELCNAYTELNDPEKQLACFQEQALAKSQGDEEAQTVDEGFVTALEHGLPPTGGCGCGIDRLVMLLADKNNIKEVILFPAMKPQPID</sequence>
<dbReference type="Pfam" id="PF00152">
    <property type="entry name" value="tRNA-synt_2"/>
    <property type="match status" value="1"/>
</dbReference>
<evidence type="ECO:0000313" key="11">
    <source>
        <dbReference type="EMBL" id="CAK9102054.1"/>
    </source>
</evidence>
<dbReference type="NCBIfam" id="TIGR00499">
    <property type="entry name" value="lysS_bact"/>
    <property type="match status" value="1"/>
</dbReference>
<keyword evidence="12" id="KW-1185">Reference proteome</keyword>
<keyword evidence="3" id="KW-0547">Nucleotide-binding</keyword>
<dbReference type="InterPro" id="IPR018149">
    <property type="entry name" value="Lys-tRNA-synth_II_C"/>
</dbReference>
<organism evidence="11 12">
    <name type="scientific">Durusdinium trenchii</name>
    <dbReference type="NCBI Taxonomy" id="1381693"/>
    <lineage>
        <taxon>Eukaryota</taxon>
        <taxon>Sar</taxon>
        <taxon>Alveolata</taxon>
        <taxon>Dinophyceae</taxon>
        <taxon>Suessiales</taxon>
        <taxon>Symbiodiniaceae</taxon>
        <taxon>Durusdinium</taxon>
    </lineage>
</organism>
<accession>A0ABP0RP36</accession>
<dbReference type="Gene3D" id="3.30.930.10">
    <property type="entry name" value="Bira Bifunctional Protein, Domain 2"/>
    <property type="match status" value="1"/>
</dbReference>
<dbReference type="PRINTS" id="PR00982">
    <property type="entry name" value="TRNASYNTHLYS"/>
</dbReference>
<reference evidence="11 12" key="1">
    <citation type="submission" date="2024-02" db="EMBL/GenBank/DDBJ databases">
        <authorList>
            <person name="Chen Y."/>
            <person name="Shah S."/>
            <person name="Dougan E. K."/>
            <person name="Thang M."/>
            <person name="Chan C."/>
        </authorList>
    </citation>
    <scope>NUCLEOTIDE SEQUENCE [LARGE SCALE GENOMIC DNA]</scope>
</reference>
<dbReference type="EMBL" id="CAXAMN010026306">
    <property type="protein sequence ID" value="CAK9102054.1"/>
    <property type="molecule type" value="Genomic_DNA"/>
</dbReference>
<name>A0ABP0RP36_9DINO</name>
<dbReference type="CDD" id="cd00775">
    <property type="entry name" value="LysRS_core"/>
    <property type="match status" value="1"/>
</dbReference>
<dbReference type="Proteomes" id="UP001642484">
    <property type="component" value="Unassembled WGS sequence"/>
</dbReference>
<dbReference type="InterPro" id="IPR004365">
    <property type="entry name" value="NA-bd_OB_tRNA"/>
</dbReference>
<evidence type="ECO:0000256" key="1">
    <source>
        <dbReference type="ARBA" id="ARBA00013166"/>
    </source>
</evidence>
<evidence type="ECO:0000256" key="9">
    <source>
        <dbReference type="SAM" id="MobiDB-lite"/>
    </source>
</evidence>
<evidence type="ECO:0000256" key="7">
    <source>
        <dbReference type="ARBA" id="ARBA00048573"/>
    </source>
</evidence>
<comment type="catalytic activity">
    <reaction evidence="7 8">
        <text>tRNA(Lys) + L-lysine + ATP = L-lysyl-tRNA(Lys) + AMP + diphosphate</text>
        <dbReference type="Rhea" id="RHEA:20792"/>
        <dbReference type="Rhea" id="RHEA-COMP:9696"/>
        <dbReference type="Rhea" id="RHEA-COMP:9697"/>
        <dbReference type="ChEBI" id="CHEBI:30616"/>
        <dbReference type="ChEBI" id="CHEBI:32551"/>
        <dbReference type="ChEBI" id="CHEBI:33019"/>
        <dbReference type="ChEBI" id="CHEBI:78442"/>
        <dbReference type="ChEBI" id="CHEBI:78529"/>
        <dbReference type="ChEBI" id="CHEBI:456215"/>
        <dbReference type="EC" id="6.1.1.6"/>
    </reaction>
</comment>
<protein>
    <recommendedName>
        <fullName evidence="1 8">Lysine--tRNA ligase</fullName>
        <ecNumber evidence="1 8">6.1.1.6</ecNumber>
    </recommendedName>
    <alternativeName>
        <fullName evidence="6 8">Lysyl-tRNA synthetase</fullName>
    </alternativeName>
</protein>
<keyword evidence="4" id="KW-0067">ATP-binding</keyword>
<evidence type="ECO:0000256" key="8">
    <source>
        <dbReference type="RuleBase" id="RU003748"/>
    </source>
</evidence>
<dbReference type="Pfam" id="PF01336">
    <property type="entry name" value="tRNA_anti-codon"/>
    <property type="match status" value="1"/>
</dbReference>
<dbReference type="EC" id="6.1.1.6" evidence="1 8"/>
<evidence type="ECO:0000256" key="3">
    <source>
        <dbReference type="ARBA" id="ARBA00022741"/>
    </source>
</evidence>
<dbReference type="NCBIfam" id="NF001756">
    <property type="entry name" value="PRK00484.1"/>
    <property type="match status" value="1"/>
</dbReference>
<feature type="region of interest" description="Disordered" evidence="9">
    <location>
        <begin position="451"/>
        <end position="473"/>
    </location>
</feature>
<evidence type="ECO:0000256" key="4">
    <source>
        <dbReference type="ARBA" id="ARBA00022840"/>
    </source>
</evidence>
<dbReference type="InterPro" id="IPR002313">
    <property type="entry name" value="Lys-tRNA-ligase_II"/>
</dbReference>
<dbReference type="InterPro" id="IPR044136">
    <property type="entry name" value="Lys-tRNA-ligase_II_N"/>
</dbReference>